<dbReference type="PANTHER" id="PTHR47843:SF5">
    <property type="entry name" value="BTB_POZ DOMAIN PROTEIN"/>
    <property type="match status" value="1"/>
</dbReference>
<dbReference type="SUPFAM" id="SSF54695">
    <property type="entry name" value="POZ domain"/>
    <property type="match status" value="1"/>
</dbReference>
<dbReference type="Gene3D" id="3.30.710.10">
    <property type="entry name" value="Potassium Channel Kv1.1, Chain A"/>
    <property type="match status" value="1"/>
</dbReference>
<evidence type="ECO:0000259" key="1">
    <source>
        <dbReference type="PROSITE" id="PS50097"/>
    </source>
</evidence>
<reference evidence="2 3" key="1">
    <citation type="submission" date="2023-09" db="EMBL/GenBank/DDBJ databases">
        <title>Complete-Gapless Cercospora beticola genome.</title>
        <authorList>
            <person name="Wyatt N.A."/>
            <person name="Spanner R.E."/>
            <person name="Bolton M.D."/>
        </authorList>
    </citation>
    <scope>NUCLEOTIDE SEQUENCE [LARGE SCALE GENOMIC DNA]</scope>
    <source>
        <strain evidence="2">Cb09-40</strain>
    </source>
</reference>
<evidence type="ECO:0000313" key="2">
    <source>
        <dbReference type="EMBL" id="WPB04625.1"/>
    </source>
</evidence>
<dbReference type="CDD" id="cd18186">
    <property type="entry name" value="BTB_POZ_ZBTB_KLHL-like"/>
    <property type="match status" value="1"/>
</dbReference>
<feature type="domain" description="BTB" evidence="1">
    <location>
        <begin position="33"/>
        <end position="99"/>
    </location>
</feature>
<protein>
    <recommendedName>
        <fullName evidence="1">BTB domain-containing protein</fullName>
    </recommendedName>
</protein>
<sequence length="264" mass="30092">MVESIGATPGEIPVACKPMVNRVMQLFQSAKYSDLKVTCNDFTWDVHRAIVCPAAEYFRSRCEYTPVGQLDTIKLLDDNVKIVYAMFQYIYTADYNDDFAPEIPPVLFNVHVHNMGSKYGVLHLCKLAEAKFTKVAMKEWESEDFVKAIAEMYTTEPESKQVLQKTAAKIVARRAKLLLKAEDSMFAELSREIGLFAHDVAMQLMGTTFPERDNELRYECPSCKKTFVREKLPAHGKDSGEVYGWCPFGCGHDYVENFNVVDEY</sequence>
<dbReference type="InterPro" id="IPR011333">
    <property type="entry name" value="SKP1/BTB/POZ_sf"/>
</dbReference>
<gene>
    <name evidence="2" type="ORF">RHO25_009271</name>
</gene>
<organism evidence="2 3">
    <name type="scientific">Cercospora beticola</name>
    <name type="common">Sugarbeet leaf spot fungus</name>
    <dbReference type="NCBI Taxonomy" id="122368"/>
    <lineage>
        <taxon>Eukaryota</taxon>
        <taxon>Fungi</taxon>
        <taxon>Dikarya</taxon>
        <taxon>Ascomycota</taxon>
        <taxon>Pezizomycotina</taxon>
        <taxon>Dothideomycetes</taxon>
        <taxon>Dothideomycetidae</taxon>
        <taxon>Mycosphaerellales</taxon>
        <taxon>Mycosphaerellaceae</taxon>
        <taxon>Cercospora</taxon>
    </lineage>
</organism>
<name>A0ABZ0NYK9_CERBT</name>
<accession>A0ABZ0NYK9</accession>
<dbReference type="EMBL" id="CP134189">
    <property type="protein sequence ID" value="WPB04625.1"/>
    <property type="molecule type" value="Genomic_DNA"/>
</dbReference>
<dbReference type="PROSITE" id="PS50097">
    <property type="entry name" value="BTB"/>
    <property type="match status" value="1"/>
</dbReference>
<evidence type="ECO:0000313" key="3">
    <source>
        <dbReference type="Proteomes" id="UP001302367"/>
    </source>
</evidence>
<dbReference type="PANTHER" id="PTHR47843">
    <property type="entry name" value="BTB DOMAIN-CONTAINING PROTEIN-RELATED"/>
    <property type="match status" value="1"/>
</dbReference>
<proteinExistence type="predicted"/>
<dbReference type="RefSeq" id="XP_023453128.2">
    <property type="nucleotide sequence ID" value="XM_023600816.2"/>
</dbReference>
<dbReference type="InterPro" id="IPR000210">
    <property type="entry name" value="BTB/POZ_dom"/>
</dbReference>
<dbReference type="Pfam" id="PF00651">
    <property type="entry name" value="BTB"/>
    <property type="match status" value="1"/>
</dbReference>
<dbReference type="GeneID" id="35431871"/>
<keyword evidence="3" id="KW-1185">Reference proteome</keyword>
<dbReference type="Proteomes" id="UP001302367">
    <property type="component" value="Chromosome 6"/>
</dbReference>